<sequence length="113" mass="13185">MDFFSQTSGLCGSQLTAIYNNVEERLELLSSFFKEGFKKSEYCVWINFCSVECEKTDAELIKNGIDIDAHRFSAKFETVHINQSELKEEVQLLNIRNLLEQNMSMRFQRDFPA</sequence>
<dbReference type="AlphaFoldDB" id="A0A645CR58"/>
<dbReference type="EMBL" id="VSSQ01029305">
    <property type="protein sequence ID" value="MPM79385.1"/>
    <property type="molecule type" value="Genomic_DNA"/>
</dbReference>
<proteinExistence type="predicted"/>
<organism evidence="2">
    <name type="scientific">bioreactor metagenome</name>
    <dbReference type="NCBI Taxonomy" id="1076179"/>
    <lineage>
        <taxon>unclassified sequences</taxon>
        <taxon>metagenomes</taxon>
        <taxon>ecological metagenomes</taxon>
    </lineage>
</organism>
<reference evidence="2" key="1">
    <citation type="submission" date="2019-08" db="EMBL/GenBank/DDBJ databases">
        <authorList>
            <person name="Kucharzyk K."/>
            <person name="Murdoch R.W."/>
            <person name="Higgins S."/>
            <person name="Loffler F."/>
        </authorList>
    </citation>
    <scope>NUCLEOTIDE SEQUENCE</scope>
</reference>
<accession>A0A645CR58</accession>
<evidence type="ECO:0000259" key="1">
    <source>
        <dbReference type="Pfam" id="PF14417"/>
    </source>
</evidence>
<evidence type="ECO:0000313" key="2">
    <source>
        <dbReference type="EMBL" id="MPM79385.1"/>
    </source>
</evidence>
<protein>
    <recommendedName>
        <fullName evidence="1">MEDS domain-containing protein</fullName>
    </recommendedName>
</protein>
<dbReference type="Pfam" id="PF14417">
    <property type="entry name" value="MEDS"/>
    <property type="match status" value="1"/>
</dbReference>
<gene>
    <name evidence="2" type="ORF">SDC9_126418</name>
</gene>
<comment type="caution">
    <text evidence="2">The sequence shown here is derived from an EMBL/GenBank/DDBJ whole genome shotgun (WGS) entry which is preliminary data.</text>
</comment>
<name>A0A645CR58_9ZZZZ</name>
<dbReference type="InterPro" id="IPR025847">
    <property type="entry name" value="MEDS_domain"/>
</dbReference>
<feature type="domain" description="MEDS" evidence="1">
    <location>
        <begin position="17"/>
        <end position="88"/>
    </location>
</feature>